<keyword evidence="1" id="KW-0472">Membrane</keyword>
<keyword evidence="3" id="KW-1185">Reference proteome</keyword>
<evidence type="ECO:0000313" key="2">
    <source>
        <dbReference type="EMBL" id="KAE9542758.1"/>
    </source>
</evidence>
<protein>
    <submittedName>
        <fullName evidence="2">Uncharacterized protein</fullName>
    </submittedName>
</protein>
<feature type="transmembrane region" description="Helical" evidence="1">
    <location>
        <begin position="37"/>
        <end position="57"/>
    </location>
</feature>
<keyword evidence="1" id="KW-1133">Transmembrane helix</keyword>
<organism evidence="2 3">
    <name type="scientific">Aphis glycines</name>
    <name type="common">Soybean aphid</name>
    <dbReference type="NCBI Taxonomy" id="307491"/>
    <lineage>
        <taxon>Eukaryota</taxon>
        <taxon>Metazoa</taxon>
        <taxon>Ecdysozoa</taxon>
        <taxon>Arthropoda</taxon>
        <taxon>Hexapoda</taxon>
        <taxon>Insecta</taxon>
        <taxon>Pterygota</taxon>
        <taxon>Neoptera</taxon>
        <taxon>Paraneoptera</taxon>
        <taxon>Hemiptera</taxon>
        <taxon>Sternorrhyncha</taxon>
        <taxon>Aphidomorpha</taxon>
        <taxon>Aphidoidea</taxon>
        <taxon>Aphididae</taxon>
        <taxon>Aphidini</taxon>
        <taxon>Aphis</taxon>
        <taxon>Aphis</taxon>
    </lineage>
</organism>
<sequence>MCVYIYILYVYVYIEICTNMFSKNPFKRLYNLNLNTYYIIMIKQFRFCVLYRIFFFLTESNRNAKYNNRYFININDIKQYYTLYNLKIQYYLPKVIQNIKNIHNNSSFYFQGLKKYLKILKIYKCIIKIFNKISILKKTYLVIYFTNIYKTCTCVTEQKNINKIHKCVIYTYLLI</sequence>
<dbReference type="Proteomes" id="UP000475862">
    <property type="component" value="Unassembled WGS sequence"/>
</dbReference>
<dbReference type="AlphaFoldDB" id="A0A6G0U0W7"/>
<evidence type="ECO:0000313" key="3">
    <source>
        <dbReference type="Proteomes" id="UP000475862"/>
    </source>
</evidence>
<keyword evidence="1" id="KW-0812">Transmembrane</keyword>
<proteinExistence type="predicted"/>
<reference evidence="2 3" key="1">
    <citation type="submission" date="2019-08" db="EMBL/GenBank/DDBJ databases">
        <title>The genome of the soybean aphid Biotype 1, its phylome, world population structure and adaptation to the North American continent.</title>
        <authorList>
            <person name="Giordano R."/>
            <person name="Donthu R.K."/>
            <person name="Hernandez A.G."/>
            <person name="Wright C.L."/>
            <person name="Zimin A.V."/>
        </authorList>
    </citation>
    <scope>NUCLEOTIDE SEQUENCE [LARGE SCALE GENOMIC DNA]</scope>
    <source>
        <tissue evidence="2">Whole aphids</tissue>
    </source>
</reference>
<gene>
    <name evidence="2" type="ORF">AGLY_002669</name>
</gene>
<comment type="caution">
    <text evidence="2">The sequence shown here is derived from an EMBL/GenBank/DDBJ whole genome shotgun (WGS) entry which is preliminary data.</text>
</comment>
<name>A0A6G0U0W7_APHGL</name>
<dbReference type="EMBL" id="VYZN01000009">
    <property type="protein sequence ID" value="KAE9542758.1"/>
    <property type="molecule type" value="Genomic_DNA"/>
</dbReference>
<evidence type="ECO:0000256" key="1">
    <source>
        <dbReference type="SAM" id="Phobius"/>
    </source>
</evidence>
<accession>A0A6G0U0W7</accession>